<evidence type="ECO:0000256" key="1">
    <source>
        <dbReference type="ARBA" id="ARBA00004168"/>
    </source>
</evidence>
<sequence length="943" mass="104426">MLTFLKRVSVFGVLLICIAPITVLGNEQTHPESIAFDRASVHDPSIIKAKDGTYYVFGSHIAVAKSNDLSNWNSIVDSEYQTPENNPIYGDLSANLAESFEWAGEDDADSTGGFAVWAPDIFWNKDYVWEDGSTGAYMLYYSVSSTYIRSAIGIAVSKDIEGPYEYSDTIMYSGYTNNESYDDNSDVNKHWENTNISNLIDEGIIGDVNPDWFTEEGNFNNALYTNAIDANILYDENGDLFMTYGSWSGGTFILELDKETGTPIYPGEDGETSDGRMIDRYFGTKIAGGFGRSGEGTYAVYDEETGYYYLYITYGGLASDGGYQMRQFRSENIEGPYVDAAGNEAVFPDSFDIGVGNFPGNDDHKEIGNKMMGNFLFKRDYGEEGAGIGTGYMAPGHNSYLIDEKLGKEFIVTHTRFPQEGEMHQVRVHQMFKNSDDWPVPAPYHYAGEGIEAVAEPDVIGNYKFVNHGKEITGELTESTWVKLNDDHSISGAVSGTWELYDDYRVELTVEDKTYDGVFIRQYDPTSEKWVMTFSAMSNEGVVVWGSRTETRDDQEIVDSIKQELSESIPERAISDLDLPTLGTQGAEISWESSHPEVISPEGDVNRPPFESDDARVELTAIITLGEVTETLTLTITVPAREQGGLTAYYDFSDGFSDRTGNHEDATITGDRINNTGGEITFADGIVGQAAKFNGQSGLKLADGLIASNQYSISLWMKPEEITEFTTTFFGTRTENNWISLVPNAQNVTKVWAHNGDDWYDATSDSIIPTEEWTHFAFTVDEGKATVYINGEEKFSNDNFPNIFTTEDAQFSLGVNFWDTPFKGLMDEVRVYDGFVLAVEEVHSLYENPALEEENDTPGNEDETDDGTDGDGSKEGEKGNDVEDPKSNVDKAGDDGNVSDDEKQGGTLPETATNRYNWLLLGLVLSTIGGSVLLLKKRSNTIN</sequence>
<evidence type="ECO:0000256" key="7">
    <source>
        <dbReference type="ARBA" id="ARBA00022801"/>
    </source>
</evidence>
<keyword evidence="9" id="KW-0326">Glycosidase</keyword>
<evidence type="ECO:0000256" key="4">
    <source>
        <dbReference type="ARBA" id="ARBA00022512"/>
    </source>
</evidence>
<evidence type="ECO:0000259" key="12">
    <source>
        <dbReference type="PROSITE" id="PS50847"/>
    </source>
</evidence>
<feature type="domain" description="Gram-positive cocci surface proteins LPxTG" evidence="12">
    <location>
        <begin position="908"/>
        <end position="943"/>
    </location>
</feature>
<evidence type="ECO:0000256" key="10">
    <source>
        <dbReference type="SAM" id="MobiDB-lite"/>
    </source>
</evidence>
<comment type="pathway">
    <text evidence="2">Glycan metabolism; L-arabinan degradation.</text>
</comment>
<evidence type="ECO:0000256" key="3">
    <source>
        <dbReference type="ARBA" id="ARBA00009865"/>
    </source>
</evidence>
<dbReference type="Pfam" id="PF04616">
    <property type="entry name" value="Glyco_hydro_43"/>
    <property type="match status" value="1"/>
</dbReference>
<keyword evidence="11" id="KW-1133">Transmembrane helix</keyword>
<accession>A0ABQ5TFN7</accession>
<keyword evidence="4" id="KW-0134">Cell wall</keyword>
<dbReference type="Pfam" id="PF00746">
    <property type="entry name" value="Gram_pos_anchor"/>
    <property type="match status" value="1"/>
</dbReference>
<evidence type="ECO:0000256" key="11">
    <source>
        <dbReference type="SAM" id="Phobius"/>
    </source>
</evidence>
<organism evidence="13 14">
    <name type="scientific">Oceanobacillus kimchii</name>
    <dbReference type="NCBI Taxonomy" id="746691"/>
    <lineage>
        <taxon>Bacteria</taxon>
        <taxon>Bacillati</taxon>
        <taxon>Bacillota</taxon>
        <taxon>Bacilli</taxon>
        <taxon>Bacillales</taxon>
        <taxon>Bacillaceae</taxon>
        <taxon>Oceanobacillus</taxon>
    </lineage>
</organism>
<dbReference type="EMBL" id="BSKO01000001">
    <property type="protein sequence ID" value="GLO65694.1"/>
    <property type="molecule type" value="Genomic_DNA"/>
</dbReference>
<feature type="compositionally biased region" description="Acidic residues" evidence="10">
    <location>
        <begin position="850"/>
        <end position="869"/>
    </location>
</feature>
<evidence type="ECO:0000256" key="9">
    <source>
        <dbReference type="ARBA" id="ARBA00023295"/>
    </source>
</evidence>
<feature type="region of interest" description="Disordered" evidence="10">
    <location>
        <begin position="848"/>
        <end position="910"/>
    </location>
</feature>
<dbReference type="Pfam" id="PF20578">
    <property type="entry name" value="aBig_2"/>
    <property type="match status" value="1"/>
</dbReference>
<dbReference type="InterPro" id="IPR006710">
    <property type="entry name" value="Glyco_hydro_43"/>
</dbReference>
<evidence type="ECO:0000256" key="5">
    <source>
        <dbReference type="ARBA" id="ARBA00022525"/>
    </source>
</evidence>
<protein>
    <recommendedName>
        <fullName evidence="12">Gram-positive cocci surface proteins LPxTG domain-containing protein</fullName>
    </recommendedName>
</protein>
<dbReference type="InterPro" id="IPR046780">
    <property type="entry name" value="aBig_2"/>
</dbReference>
<proteinExistence type="inferred from homology"/>
<keyword evidence="6" id="KW-0732">Signal</keyword>
<dbReference type="InterPro" id="IPR032291">
    <property type="entry name" value="Abn2_C"/>
</dbReference>
<dbReference type="RefSeq" id="WP_317957906.1">
    <property type="nucleotide sequence ID" value="NZ_BSKO01000001.1"/>
</dbReference>
<keyword evidence="14" id="KW-1185">Reference proteome</keyword>
<dbReference type="PANTHER" id="PTHR43301:SF3">
    <property type="entry name" value="ARABINAN ENDO-1,5-ALPHA-L-ARABINOSIDASE A-RELATED"/>
    <property type="match status" value="1"/>
</dbReference>
<feature type="compositionally biased region" description="Basic and acidic residues" evidence="10">
    <location>
        <begin position="871"/>
        <end position="904"/>
    </location>
</feature>
<dbReference type="Gene3D" id="2.40.128.10">
    <property type="match status" value="1"/>
</dbReference>
<dbReference type="PANTHER" id="PTHR43301">
    <property type="entry name" value="ARABINAN ENDO-1,5-ALPHA-L-ARABINOSIDASE"/>
    <property type="match status" value="1"/>
</dbReference>
<keyword evidence="11" id="KW-0472">Membrane</keyword>
<comment type="caution">
    <text evidence="13">The sequence shown here is derived from an EMBL/GenBank/DDBJ whole genome shotgun (WGS) entry which is preliminary data.</text>
</comment>
<dbReference type="Gene3D" id="2.60.120.200">
    <property type="match status" value="1"/>
</dbReference>
<keyword evidence="5" id="KW-0964">Secreted</keyword>
<evidence type="ECO:0000256" key="2">
    <source>
        <dbReference type="ARBA" id="ARBA00004834"/>
    </source>
</evidence>
<reference evidence="13 14" key="1">
    <citation type="submission" date="2023-02" db="EMBL/GenBank/DDBJ databases">
        <title>Oceanobacillus kimchii IFOP_LL358 isolated form Alexandrium catenella lab strain.</title>
        <authorList>
            <person name="Gajardo G."/>
            <person name="Ueki S."/>
            <person name="Maruyama F."/>
        </authorList>
    </citation>
    <scope>NUCLEOTIDE SEQUENCE [LARGE SCALE GENOMIC DNA]</scope>
    <source>
        <strain evidence="13 14">IFOP_LL358</strain>
    </source>
</reference>
<dbReference type="SUPFAM" id="SSF75005">
    <property type="entry name" value="Arabinanase/levansucrase/invertase"/>
    <property type="match status" value="1"/>
</dbReference>
<gene>
    <name evidence="13" type="ORF">MACH08_14780</name>
</gene>
<dbReference type="Pfam" id="PF13385">
    <property type="entry name" value="Laminin_G_3"/>
    <property type="match status" value="1"/>
</dbReference>
<evidence type="ECO:0000256" key="6">
    <source>
        <dbReference type="ARBA" id="ARBA00022729"/>
    </source>
</evidence>
<evidence type="ECO:0000256" key="8">
    <source>
        <dbReference type="ARBA" id="ARBA00023088"/>
    </source>
</evidence>
<feature type="transmembrane region" description="Helical" evidence="11">
    <location>
        <begin position="916"/>
        <end position="935"/>
    </location>
</feature>
<dbReference type="PROSITE" id="PS50847">
    <property type="entry name" value="GRAM_POS_ANCHORING"/>
    <property type="match status" value="1"/>
</dbReference>
<dbReference type="Pfam" id="PF16369">
    <property type="entry name" value="GH43_C"/>
    <property type="match status" value="1"/>
</dbReference>
<dbReference type="CDD" id="cd18832">
    <property type="entry name" value="GH43_GsAbnA-like"/>
    <property type="match status" value="1"/>
</dbReference>
<dbReference type="Proteomes" id="UP001275436">
    <property type="component" value="Unassembled WGS sequence"/>
</dbReference>
<comment type="similarity">
    <text evidence="3">Belongs to the glycosyl hydrolase 43 family.</text>
</comment>
<keyword evidence="7" id="KW-0378">Hydrolase</keyword>
<dbReference type="InterPro" id="IPR023296">
    <property type="entry name" value="Glyco_hydro_beta-prop_sf"/>
</dbReference>
<dbReference type="SUPFAM" id="SSF49899">
    <property type="entry name" value="Concanavalin A-like lectins/glucanases"/>
    <property type="match status" value="1"/>
</dbReference>
<name>A0ABQ5TFN7_9BACI</name>
<evidence type="ECO:0000313" key="13">
    <source>
        <dbReference type="EMBL" id="GLO65694.1"/>
    </source>
</evidence>
<dbReference type="InterPro" id="IPR050727">
    <property type="entry name" value="GH43_arabinanases"/>
</dbReference>
<comment type="subcellular location">
    <subcellularLocation>
        <location evidence="1">Secreted</location>
        <location evidence="1">Cell wall</location>
        <topology evidence="1">Peptidoglycan-anchor</topology>
    </subcellularLocation>
</comment>
<evidence type="ECO:0000313" key="14">
    <source>
        <dbReference type="Proteomes" id="UP001275436"/>
    </source>
</evidence>
<dbReference type="Gene3D" id="2.115.10.20">
    <property type="entry name" value="Glycosyl hydrolase domain, family 43"/>
    <property type="match status" value="1"/>
</dbReference>
<keyword evidence="11" id="KW-0812">Transmembrane</keyword>
<keyword evidence="8" id="KW-0572">Peptidoglycan-anchor</keyword>
<dbReference type="InterPro" id="IPR019931">
    <property type="entry name" value="LPXTG_anchor"/>
</dbReference>
<dbReference type="InterPro" id="IPR013320">
    <property type="entry name" value="ConA-like_dom_sf"/>
</dbReference>